<gene>
    <name evidence="1" type="ORF">EUX98_g7575</name>
</gene>
<evidence type="ECO:0000313" key="2">
    <source>
        <dbReference type="Proteomes" id="UP000308730"/>
    </source>
</evidence>
<dbReference type="EMBL" id="SGPM01000327">
    <property type="protein sequence ID" value="THH26619.1"/>
    <property type="molecule type" value="Genomic_DNA"/>
</dbReference>
<evidence type="ECO:0000313" key="1">
    <source>
        <dbReference type="EMBL" id="THH26619.1"/>
    </source>
</evidence>
<keyword evidence="2" id="KW-1185">Reference proteome</keyword>
<protein>
    <submittedName>
        <fullName evidence="1">Uncharacterized protein</fullName>
    </submittedName>
</protein>
<sequence length="65" mass="7092">MTSVASDGAQSLPTFTPVIWTDDPDLLRLASELSDPLSRFASGYDVQNIFSALYAVLWDGGSIRR</sequence>
<comment type="caution">
    <text evidence="1">The sequence shown here is derived from an EMBL/GenBank/DDBJ whole genome shotgun (WGS) entry which is preliminary data.</text>
</comment>
<dbReference type="AlphaFoldDB" id="A0A4S4MLI2"/>
<proteinExistence type="predicted"/>
<organism evidence="1 2">
    <name type="scientific">Antrodiella citrinella</name>
    <dbReference type="NCBI Taxonomy" id="2447956"/>
    <lineage>
        <taxon>Eukaryota</taxon>
        <taxon>Fungi</taxon>
        <taxon>Dikarya</taxon>
        <taxon>Basidiomycota</taxon>
        <taxon>Agaricomycotina</taxon>
        <taxon>Agaricomycetes</taxon>
        <taxon>Polyporales</taxon>
        <taxon>Steccherinaceae</taxon>
        <taxon>Antrodiella</taxon>
    </lineage>
</organism>
<dbReference type="Proteomes" id="UP000308730">
    <property type="component" value="Unassembled WGS sequence"/>
</dbReference>
<reference evidence="1 2" key="1">
    <citation type="submission" date="2019-02" db="EMBL/GenBank/DDBJ databases">
        <title>Genome sequencing of the rare red list fungi Antrodiella citrinella (Flaviporus citrinellus).</title>
        <authorList>
            <person name="Buettner E."/>
            <person name="Kellner H."/>
        </authorList>
    </citation>
    <scope>NUCLEOTIDE SEQUENCE [LARGE SCALE GENOMIC DNA]</scope>
    <source>
        <strain evidence="1 2">DSM 108506</strain>
    </source>
</reference>
<accession>A0A4S4MLI2</accession>
<name>A0A4S4MLI2_9APHY</name>